<dbReference type="SMART" id="SM00406">
    <property type="entry name" value="IGv"/>
    <property type="match status" value="1"/>
</dbReference>
<keyword evidence="6" id="KW-1185">Reference proteome</keyword>
<evidence type="ECO:0000313" key="6">
    <source>
        <dbReference type="Proteomes" id="UP000314983"/>
    </source>
</evidence>
<feature type="domain" description="Ig-like" evidence="4">
    <location>
        <begin position="8"/>
        <end position="114"/>
    </location>
</feature>
<evidence type="ECO:0000259" key="4">
    <source>
        <dbReference type="PROSITE" id="PS50835"/>
    </source>
</evidence>
<proteinExistence type="predicted"/>
<protein>
    <recommendedName>
        <fullName evidence="4">Ig-like domain-containing protein</fullName>
    </recommendedName>
</protein>
<dbReference type="Ensembl" id="ENSEEET00000065052.1">
    <property type="protein sequence ID" value="ENSEEEP00000054566.1"/>
    <property type="gene ID" value="ENSEEEG00000025349.1"/>
</dbReference>
<dbReference type="InterPro" id="IPR036179">
    <property type="entry name" value="Ig-like_dom_sf"/>
</dbReference>
<keyword evidence="1" id="KW-0391">Immunity</keyword>
<dbReference type="PANTHER" id="PTHR23266">
    <property type="entry name" value="IMMUNOGLOBULIN HEAVY CHAIN"/>
    <property type="match status" value="1"/>
</dbReference>
<evidence type="ECO:0000256" key="2">
    <source>
        <dbReference type="ARBA" id="ARBA00023130"/>
    </source>
</evidence>
<dbReference type="PROSITE" id="PS50835">
    <property type="entry name" value="IG_LIKE"/>
    <property type="match status" value="1"/>
</dbReference>
<keyword evidence="2" id="KW-1064">Adaptive immunity</keyword>
<dbReference type="GO" id="GO:0019814">
    <property type="term" value="C:immunoglobulin complex"/>
    <property type="evidence" value="ECO:0007669"/>
    <property type="project" value="UniProtKB-KW"/>
</dbReference>
<organism evidence="5 6">
    <name type="scientific">Electrophorus electricus</name>
    <name type="common">Electric eel</name>
    <name type="synonym">Gymnotus electricus</name>
    <dbReference type="NCBI Taxonomy" id="8005"/>
    <lineage>
        <taxon>Eukaryota</taxon>
        <taxon>Metazoa</taxon>
        <taxon>Chordata</taxon>
        <taxon>Craniata</taxon>
        <taxon>Vertebrata</taxon>
        <taxon>Euteleostomi</taxon>
        <taxon>Actinopterygii</taxon>
        <taxon>Neopterygii</taxon>
        <taxon>Teleostei</taxon>
        <taxon>Ostariophysi</taxon>
        <taxon>Gymnotiformes</taxon>
        <taxon>Gymnotoidei</taxon>
        <taxon>Gymnotidae</taxon>
        <taxon>Electrophorus</taxon>
    </lineage>
</organism>
<name>A0AAY5ECA3_ELEEL</name>
<dbReference type="Proteomes" id="UP000314983">
    <property type="component" value="Chromosome 1"/>
</dbReference>
<dbReference type="AlphaFoldDB" id="A0AAY5ECA3"/>
<dbReference type="GO" id="GO:0002250">
    <property type="term" value="P:adaptive immune response"/>
    <property type="evidence" value="ECO:0007669"/>
    <property type="project" value="UniProtKB-KW"/>
</dbReference>
<dbReference type="InterPro" id="IPR007110">
    <property type="entry name" value="Ig-like_dom"/>
</dbReference>
<dbReference type="InterPro" id="IPR013783">
    <property type="entry name" value="Ig-like_fold"/>
</dbReference>
<dbReference type="Pfam" id="PF07686">
    <property type="entry name" value="V-set"/>
    <property type="match status" value="1"/>
</dbReference>
<accession>A0AAY5ECA3</accession>
<evidence type="ECO:0000313" key="5">
    <source>
        <dbReference type="Ensembl" id="ENSEEEP00000054566.1"/>
    </source>
</evidence>
<dbReference type="Gene3D" id="2.60.40.10">
    <property type="entry name" value="Immunoglobulins"/>
    <property type="match status" value="1"/>
</dbReference>
<dbReference type="InterPro" id="IPR013106">
    <property type="entry name" value="Ig_V-set"/>
</dbReference>
<reference evidence="5" key="3">
    <citation type="submission" date="2025-09" db="UniProtKB">
        <authorList>
            <consortium name="Ensembl"/>
        </authorList>
    </citation>
    <scope>IDENTIFICATION</scope>
</reference>
<reference evidence="5" key="2">
    <citation type="submission" date="2025-08" db="UniProtKB">
        <authorList>
            <consortium name="Ensembl"/>
        </authorList>
    </citation>
    <scope>IDENTIFICATION</scope>
</reference>
<evidence type="ECO:0000256" key="3">
    <source>
        <dbReference type="ARBA" id="ARBA00043265"/>
    </source>
</evidence>
<sequence length="122" mass="13577">MFCYCHSPSGVGCVELTQPASVVVKPRESFSISCKISESSYCINWIRQPTGKALEWLGYLCSGGGTNLKDTVKNKISFSQDTSSSTVFLRGQNFEIEDTAVYYCARESQHYTYTAGLYKNNP</sequence>
<keyword evidence="3" id="KW-1280">Immunoglobulin</keyword>
<evidence type="ECO:0000256" key="1">
    <source>
        <dbReference type="ARBA" id="ARBA00022859"/>
    </source>
</evidence>
<dbReference type="SUPFAM" id="SSF48726">
    <property type="entry name" value="Immunoglobulin"/>
    <property type="match status" value="1"/>
</dbReference>
<reference evidence="5 6" key="1">
    <citation type="submission" date="2020-05" db="EMBL/GenBank/DDBJ databases">
        <title>Electrophorus electricus (electric eel) genome, fEleEle1, primary haplotype.</title>
        <authorList>
            <person name="Myers G."/>
            <person name="Meyer A."/>
            <person name="Fedrigo O."/>
            <person name="Formenti G."/>
            <person name="Rhie A."/>
            <person name="Tracey A."/>
            <person name="Sims Y."/>
            <person name="Jarvis E.D."/>
        </authorList>
    </citation>
    <scope>NUCLEOTIDE SEQUENCE [LARGE SCALE GENOMIC DNA]</scope>
</reference>
<dbReference type="GO" id="GO:0005576">
    <property type="term" value="C:extracellular region"/>
    <property type="evidence" value="ECO:0007669"/>
    <property type="project" value="UniProtKB-ARBA"/>
</dbReference>
<dbReference type="InterPro" id="IPR050199">
    <property type="entry name" value="IgHV"/>
</dbReference>
<dbReference type="GeneTree" id="ENSGT01020000230358"/>